<dbReference type="AlphaFoldDB" id="A0A9D2A6J3"/>
<dbReference type="InterPro" id="IPR058625">
    <property type="entry name" value="MdtA-like_BSH"/>
</dbReference>
<reference evidence="8" key="2">
    <citation type="submission" date="2021-04" db="EMBL/GenBank/DDBJ databases">
        <authorList>
            <person name="Gilroy R."/>
        </authorList>
    </citation>
    <scope>NUCLEOTIDE SEQUENCE</scope>
    <source>
        <strain evidence="8">ChiHjej12B11-24981</strain>
    </source>
</reference>
<proteinExistence type="inferred from homology"/>
<dbReference type="EMBL" id="DXCK01000120">
    <property type="protein sequence ID" value="HIZ02350.1"/>
    <property type="molecule type" value="Genomic_DNA"/>
</dbReference>
<protein>
    <submittedName>
        <fullName evidence="8">Efflux RND transporter periplasmic adaptor subunit</fullName>
    </submittedName>
</protein>
<evidence type="ECO:0000256" key="2">
    <source>
        <dbReference type="ARBA" id="ARBA00009477"/>
    </source>
</evidence>
<keyword evidence="3" id="KW-0175">Coiled coil</keyword>
<dbReference type="Gene3D" id="1.10.287.470">
    <property type="entry name" value="Helix hairpin bin"/>
    <property type="match status" value="1"/>
</dbReference>
<gene>
    <name evidence="8" type="ORF">H9819_08920</name>
</gene>
<evidence type="ECO:0000259" key="6">
    <source>
        <dbReference type="Pfam" id="PF25944"/>
    </source>
</evidence>
<evidence type="ECO:0000256" key="3">
    <source>
        <dbReference type="SAM" id="Coils"/>
    </source>
</evidence>
<dbReference type="SUPFAM" id="SSF111369">
    <property type="entry name" value="HlyD-like secretion proteins"/>
    <property type="match status" value="1"/>
</dbReference>
<sequence length="391" mass="42210">MKSRLVLLACCLALLSSCKNGNNGEAKAPEYAVITTQATTAHLTNSYPATIKGKQDVEIRPMVSGFITKLHVDEGSVVKKGQVLFTIDQVQYKAAVETAKAAVETAKAALQTQELTTVNNRELNKKGIVSDYQLSTSENQLAQAKASLAQAQANLTNAVRNLEYTEVTSPSDGVVGQIPYRIGSLVSASMSTPMTTVSDISEMFAYFSMTERQLLTMIREGGSMEEILAKLPKINLSLIDGTIYPDSGRVETISGVIDPTTGSVSMRAMFPNTHNVLRSNSTGNVIFPNLLTDVILIPQSATTEIQDKKFVFVLQPDNTVKNTEIQVYSLNDGQNYYVTGGLKAGDKVVIEGVQALNDGQAITPITPAEKEAAYKQALEDQKNGNIQTAFQ</sequence>
<dbReference type="PROSITE" id="PS51257">
    <property type="entry name" value="PROKAR_LIPOPROTEIN"/>
    <property type="match status" value="1"/>
</dbReference>
<feature type="domain" description="Multidrug resistance protein MdtA-like beta-barrel" evidence="6">
    <location>
        <begin position="211"/>
        <end position="285"/>
    </location>
</feature>
<evidence type="ECO:0000313" key="9">
    <source>
        <dbReference type="Proteomes" id="UP000824023"/>
    </source>
</evidence>
<evidence type="ECO:0000256" key="4">
    <source>
        <dbReference type="SAM" id="SignalP"/>
    </source>
</evidence>
<feature type="coiled-coil region" evidence="3">
    <location>
        <begin position="134"/>
        <end position="161"/>
    </location>
</feature>
<dbReference type="Gene3D" id="2.40.30.170">
    <property type="match status" value="1"/>
</dbReference>
<dbReference type="Gene3D" id="2.40.420.20">
    <property type="match status" value="1"/>
</dbReference>
<keyword evidence="4" id="KW-0732">Signal</keyword>
<reference evidence="8" key="1">
    <citation type="journal article" date="2021" name="PeerJ">
        <title>Extensive microbial diversity within the chicken gut microbiome revealed by metagenomics and culture.</title>
        <authorList>
            <person name="Gilroy R."/>
            <person name="Ravi A."/>
            <person name="Getino M."/>
            <person name="Pursley I."/>
            <person name="Horton D.L."/>
            <person name="Alikhan N.F."/>
            <person name="Baker D."/>
            <person name="Gharbi K."/>
            <person name="Hall N."/>
            <person name="Watson M."/>
            <person name="Adriaenssens E.M."/>
            <person name="Foster-Nyarko E."/>
            <person name="Jarju S."/>
            <person name="Secka A."/>
            <person name="Antonio M."/>
            <person name="Oren A."/>
            <person name="Chaudhuri R.R."/>
            <person name="La Ragione R."/>
            <person name="Hildebrand F."/>
            <person name="Pallen M.J."/>
        </authorList>
    </citation>
    <scope>NUCLEOTIDE SEQUENCE</scope>
    <source>
        <strain evidence="8">ChiHjej12B11-24981</strain>
    </source>
</reference>
<organism evidence="8 9">
    <name type="scientific">Candidatus Bacteroides merdipullorum</name>
    <dbReference type="NCBI Taxonomy" id="2838474"/>
    <lineage>
        <taxon>Bacteria</taxon>
        <taxon>Pseudomonadati</taxon>
        <taxon>Bacteroidota</taxon>
        <taxon>Bacteroidia</taxon>
        <taxon>Bacteroidales</taxon>
        <taxon>Bacteroidaceae</taxon>
        <taxon>Bacteroides</taxon>
    </lineage>
</organism>
<dbReference type="InterPro" id="IPR058627">
    <property type="entry name" value="MdtA-like_C"/>
</dbReference>
<dbReference type="Pfam" id="PF25944">
    <property type="entry name" value="Beta-barrel_RND"/>
    <property type="match status" value="1"/>
</dbReference>
<feature type="domain" description="Multidrug resistance protein MdtA-like C-terminal permuted SH3" evidence="7">
    <location>
        <begin position="293"/>
        <end position="354"/>
    </location>
</feature>
<evidence type="ECO:0000256" key="1">
    <source>
        <dbReference type="ARBA" id="ARBA00004196"/>
    </source>
</evidence>
<dbReference type="Pfam" id="PF25917">
    <property type="entry name" value="BSH_RND"/>
    <property type="match status" value="1"/>
</dbReference>
<feature type="signal peptide" evidence="4">
    <location>
        <begin position="1"/>
        <end position="21"/>
    </location>
</feature>
<dbReference type="GO" id="GO:0030313">
    <property type="term" value="C:cell envelope"/>
    <property type="evidence" value="ECO:0007669"/>
    <property type="project" value="UniProtKB-SubCell"/>
</dbReference>
<evidence type="ECO:0000259" key="7">
    <source>
        <dbReference type="Pfam" id="PF25967"/>
    </source>
</evidence>
<dbReference type="GO" id="GO:0046677">
    <property type="term" value="P:response to antibiotic"/>
    <property type="evidence" value="ECO:0007669"/>
    <property type="project" value="TreeGrafter"/>
</dbReference>
<dbReference type="GO" id="GO:0022857">
    <property type="term" value="F:transmembrane transporter activity"/>
    <property type="evidence" value="ECO:0007669"/>
    <property type="project" value="InterPro"/>
</dbReference>
<dbReference type="Gene3D" id="2.40.50.100">
    <property type="match status" value="1"/>
</dbReference>
<comment type="caution">
    <text evidence="8">The sequence shown here is derived from an EMBL/GenBank/DDBJ whole genome shotgun (WGS) entry which is preliminary data.</text>
</comment>
<dbReference type="InterPro" id="IPR058626">
    <property type="entry name" value="MdtA-like_b-barrel"/>
</dbReference>
<feature type="domain" description="Multidrug resistance protein MdtA-like barrel-sandwich hybrid" evidence="5">
    <location>
        <begin position="56"/>
        <end position="197"/>
    </location>
</feature>
<dbReference type="Proteomes" id="UP000824023">
    <property type="component" value="Unassembled WGS sequence"/>
</dbReference>
<accession>A0A9D2A6J3</accession>
<comment type="subcellular location">
    <subcellularLocation>
        <location evidence="1">Cell envelope</location>
    </subcellularLocation>
</comment>
<comment type="similarity">
    <text evidence="2">Belongs to the membrane fusion protein (MFP) (TC 8.A.1) family.</text>
</comment>
<feature type="chain" id="PRO_5038482560" evidence="4">
    <location>
        <begin position="22"/>
        <end position="391"/>
    </location>
</feature>
<dbReference type="PANTHER" id="PTHR30158:SF23">
    <property type="entry name" value="MULTIDRUG RESISTANCE PROTEIN MEXA"/>
    <property type="match status" value="1"/>
</dbReference>
<name>A0A9D2A6J3_9BACE</name>
<dbReference type="NCBIfam" id="TIGR01730">
    <property type="entry name" value="RND_mfp"/>
    <property type="match status" value="1"/>
</dbReference>
<dbReference type="PANTHER" id="PTHR30158">
    <property type="entry name" value="ACRA/E-RELATED COMPONENT OF DRUG EFFLUX TRANSPORTER"/>
    <property type="match status" value="1"/>
</dbReference>
<evidence type="ECO:0000313" key="8">
    <source>
        <dbReference type="EMBL" id="HIZ02350.1"/>
    </source>
</evidence>
<evidence type="ECO:0000259" key="5">
    <source>
        <dbReference type="Pfam" id="PF25917"/>
    </source>
</evidence>
<dbReference type="GO" id="GO:0005886">
    <property type="term" value="C:plasma membrane"/>
    <property type="evidence" value="ECO:0007669"/>
    <property type="project" value="TreeGrafter"/>
</dbReference>
<dbReference type="InterPro" id="IPR006143">
    <property type="entry name" value="RND_pump_MFP"/>
</dbReference>
<dbReference type="Pfam" id="PF25967">
    <property type="entry name" value="RND-MFP_C"/>
    <property type="match status" value="1"/>
</dbReference>